<dbReference type="RefSeq" id="WP_109616043.1">
    <property type="nucleotide sequence ID" value="NZ_QGDO01000001.1"/>
</dbReference>
<keyword evidence="4" id="KW-0813">Transport</keyword>
<feature type="transmembrane region" description="Helical" evidence="10">
    <location>
        <begin position="141"/>
        <end position="161"/>
    </location>
</feature>
<dbReference type="PANTHER" id="PTHR43823:SF3">
    <property type="entry name" value="MULTIDRUG EXPORT PROTEIN MEPA"/>
    <property type="match status" value="1"/>
</dbReference>
<dbReference type="PANTHER" id="PTHR43823">
    <property type="entry name" value="SPORULATION PROTEIN YKVU"/>
    <property type="match status" value="1"/>
</dbReference>
<evidence type="ECO:0000256" key="1">
    <source>
        <dbReference type="ARBA" id="ARBA00004651"/>
    </source>
</evidence>
<dbReference type="Pfam" id="PF01554">
    <property type="entry name" value="MatE"/>
    <property type="match status" value="2"/>
</dbReference>
<evidence type="ECO:0000313" key="11">
    <source>
        <dbReference type="EMBL" id="PWJ44557.1"/>
    </source>
</evidence>
<evidence type="ECO:0000256" key="4">
    <source>
        <dbReference type="ARBA" id="ARBA00022448"/>
    </source>
</evidence>
<dbReference type="PIRSF" id="PIRSF006603">
    <property type="entry name" value="DinF"/>
    <property type="match status" value="1"/>
</dbReference>
<feature type="transmembrane region" description="Helical" evidence="10">
    <location>
        <begin position="241"/>
        <end position="267"/>
    </location>
</feature>
<gene>
    <name evidence="11" type="ORF">BC781_101928</name>
</gene>
<dbReference type="GO" id="GO:0005886">
    <property type="term" value="C:plasma membrane"/>
    <property type="evidence" value="ECO:0007669"/>
    <property type="project" value="UniProtKB-SubCell"/>
</dbReference>
<dbReference type="NCBIfam" id="TIGR00797">
    <property type="entry name" value="matE"/>
    <property type="match status" value="1"/>
</dbReference>
<evidence type="ECO:0000256" key="3">
    <source>
        <dbReference type="ARBA" id="ARBA00022106"/>
    </source>
</evidence>
<dbReference type="CDD" id="cd13143">
    <property type="entry name" value="MATE_MepA_like"/>
    <property type="match status" value="1"/>
</dbReference>
<dbReference type="InterPro" id="IPR051327">
    <property type="entry name" value="MATE_MepA_subfamily"/>
</dbReference>
<dbReference type="Proteomes" id="UP000245535">
    <property type="component" value="Unassembled WGS sequence"/>
</dbReference>
<sequence length="476" mass="52270">MSTGSVKIPKANLDSKSTFRKQFYRFALPSALGMLVNSLYVVADGIFIARGIGTEAIAAINVGYPVINLLAAMGLMFGVGGATFVALNPDDQIKKNRIFTYTLLLNLVVYSVISGIVFLFPDQIMYAFGATDRLLPLVKDYLYPCLLAAFFLMISFSLNAFVRNDNAPKKAMYSLIIGAVTNVILDYIFIFKLHMGIEGGAFATAIAQVVSALYLASHFFNSSFKLDLKIKQIDWDSIYKISSLGFSSFILEAAVMVITVLVNLALIKSEGETGVAAFGIIAYIFVIPRMFFIGLAQGIQPLVSNYFGQKEYKSVIEVYRFGQKVALTLTLVVLLLTFLYAEYIVSVFTGEEAIIPYTANGLFLYTSAVVFVGANFMNISYLQAMNRANLANTISICRGIVFMAISISVLPKFWGVNGIWLALPLADVLTFLLTITLFKALKINDKLVQPIVEAASIHIPQTDLEPIQIPRPSRAS</sequence>
<dbReference type="InterPro" id="IPR048279">
    <property type="entry name" value="MdtK-like"/>
</dbReference>
<dbReference type="GO" id="GO:0042910">
    <property type="term" value="F:xenobiotic transmembrane transporter activity"/>
    <property type="evidence" value="ECO:0007669"/>
    <property type="project" value="InterPro"/>
</dbReference>
<evidence type="ECO:0000256" key="2">
    <source>
        <dbReference type="ARBA" id="ARBA00008417"/>
    </source>
</evidence>
<organism evidence="11 12">
    <name type="scientific">Sediminitomix flava</name>
    <dbReference type="NCBI Taxonomy" id="379075"/>
    <lineage>
        <taxon>Bacteria</taxon>
        <taxon>Pseudomonadati</taxon>
        <taxon>Bacteroidota</taxon>
        <taxon>Cytophagia</taxon>
        <taxon>Cytophagales</taxon>
        <taxon>Flammeovirgaceae</taxon>
        <taxon>Sediminitomix</taxon>
    </lineage>
</organism>
<evidence type="ECO:0000313" key="12">
    <source>
        <dbReference type="Proteomes" id="UP000245535"/>
    </source>
</evidence>
<feature type="transmembrane region" description="Helical" evidence="10">
    <location>
        <begin position="99"/>
        <end position="121"/>
    </location>
</feature>
<dbReference type="InterPro" id="IPR045070">
    <property type="entry name" value="MATE_MepA-like"/>
</dbReference>
<evidence type="ECO:0000256" key="10">
    <source>
        <dbReference type="SAM" id="Phobius"/>
    </source>
</evidence>
<feature type="transmembrane region" description="Helical" evidence="10">
    <location>
        <begin position="63"/>
        <end position="87"/>
    </location>
</feature>
<comment type="similarity">
    <text evidence="2">Belongs to the multi antimicrobial extrusion (MATE) (TC 2.A.66.1) family. MepA subfamily.</text>
</comment>
<feature type="transmembrane region" description="Helical" evidence="10">
    <location>
        <begin position="201"/>
        <end position="220"/>
    </location>
</feature>
<keyword evidence="8 10" id="KW-0472">Membrane</keyword>
<dbReference type="OrthoDB" id="9811110at2"/>
<feature type="transmembrane region" description="Helical" evidence="10">
    <location>
        <begin position="354"/>
        <end position="377"/>
    </location>
</feature>
<comment type="subcellular location">
    <subcellularLocation>
        <location evidence="1">Cell membrane</location>
        <topology evidence="1">Multi-pass membrane protein</topology>
    </subcellularLocation>
</comment>
<keyword evidence="5" id="KW-1003">Cell membrane</keyword>
<protein>
    <recommendedName>
        <fullName evidence="3">Multidrug export protein MepA</fullName>
    </recommendedName>
</protein>
<feature type="transmembrane region" description="Helical" evidence="10">
    <location>
        <begin position="389"/>
        <end position="407"/>
    </location>
</feature>
<proteinExistence type="inferred from homology"/>
<dbReference type="GO" id="GO:0015297">
    <property type="term" value="F:antiporter activity"/>
    <property type="evidence" value="ECO:0007669"/>
    <property type="project" value="InterPro"/>
</dbReference>
<keyword evidence="7 10" id="KW-1133">Transmembrane helix</keyword>
<evidence type="ECO:0000256" key="7">
    <source>
        <dbReference type="ARBA" id="ARBA00022989"/>
    </source>
</evidence>
<feature type="transmembrane region" description="Helical" evidence="10">
    <location>
        <begin position="173"/>
        <end position="195"/>
    </location>
</feature>
<dbReference type="InterPro" id="IPR002528">
    <property type="entry name" value="MATE_fam"/>
</dbReference>
<dbReference type="GO" id="GO:0046677">
    <property type="term" value="P:response to antibiotic"/>
    <property type="evidence" value="ECO:0007669"/>
    <property type="project" value="UniProtKB-KW"/>
</dbReference>
<evidence type="ECO:0000256" key="9">
    <source>
        <dbReference type="ARBA" id="ARBA00023251"/>
    </source>
</evidence>
<dbReference type="EMBL" id="QGDO01000001">
    <property type="protein sequence ID" value="PWJ44557.1"/>
    <property type="molecule type" value="Genomic_DNA"/>
</dbReference>
<name>A0A316A495_SEDFL</name>
<feature type="transmembrane region" description="Helical" evidence="10">
    <location>
        <begin position="419"/>
        <end position="438"/>
    </location>
</feature>
<keyword evidence="9" id="KW-0046">Antibiotic resistance</keyword>
<evidence type="ECO:0000256" key="5">
    <source>
        <dbReference type="ARBA" id="ARBA00022475"/>
    </source>
</evidence>
<keyword evidence="12" id="KW-1185">Reference proteome</keyword>
<dbReference type="AlphaFoldDB" id="A0A316A495"/>
<accession>A0A316A495</accession>
<evidence type="ECO:0000256" key="6">
    <source>
        <dbReference type="ARBA" id="ARBA00022692"/>
    </source>
</evidence>
<feature type="transmembrane region" description="Helical" evidence="10">
    <location>
        <begin position="325"/>
        <end position="348"/>
    </location>
</feature>
<keyword evidence="6 10" id="KW-0812">Transmembrane</keyword>
<feature type="transmembrane region" description="Helical" evidence="10">
    <location>
        <begin position="23"/>
        <end position="43"/>
    </location>
</feature>
<comment type="caution">
    <text evidence="11">The sequence shown here is derived from an EMBL/GenBank/DDBJ whole genome shotgun (WGS) entry which is preliminary data.</text>
</comment>
<evidence type="ECO:0000256" key="8">
    <source>
        <dbReference type="ARBA" id="ARBA00023136"/>
    </source>
</evidence>
<reference evidence="11 12" key="1">
    <citation type="submission" date="2018-03" db="EMBL/GenBank/DDBJ databases">
        <title>Genomic Encyclopedia of Archaeal and Bacterial Type Strains, Phase II (KMG-II): from individual species to whole genera.</title>
        <authorList>
            <person name="Goeker M."/>
        </authorList>
    </citation>
    <scope>NUCLEOTIDE SEQUENCE [LARGE SCALE GENOMIC DNA]</scope>
    <source>
        <strain evidence="11 12">DSM 28229</strain>
    </source>
</reference>
<feature type="transmembrane region" description="Helical" evidence="10">
    <location>
        <begin position="273"/>
        <end position="292"/>
    </location>
</feature>